<evidence type="ECO:0000313" key="3">
    <source>
        <dbReference type="EMBL" id="RRJ82358.1"/>
    </source>
</evidence>
<gene>
    <name evidence="3" type="primary">rfaP</name>
    <name evidence="3" type="ORF">D0544_10760</name>
</gene>
<dbReference type="GO" id="GO:0009244">
    <property type="term" value="P:lipopolysaccharide core region biosynthetic process"/>
    <property type="evidence" value="ECO:0007669"/>
    <property type="project" value="UniProtKB-UniRule"/>
</dbReference>
<keyword evidence="1" id="KW-0808">Transferase</keyword>
<comment type="caution">
    <text evidence="3">The sequence shown here is derived from an EMBL/GenBank/DDBJ whole genome shotgun (WGS) entry which is preliminary data.</text>
</comment>
<sequence length="272" mass="31885">MTLYLRDDFAAAWSGSDPFERVERLEGEVFRELEARRTLRFELGGRSFFAKIHRGIGWWEIVENLLRGRLPVLGAENEWRAIERLKALGVDTMTAVAYGKRGLNPARQHSFIVTEDLVNTISLEDFCRDWPQQPPTVALKRALIERVAWISRQLHQNGVNHRDYYICHFLLDISAGVEALTAQTIKLSLIDLHRAQIRRKTPQRWIEKDLSGLYFSAMEIGLTRRDYLRFIRTYRQTSLRQALAEQGPLWRRLQRKADKLMARLKRKGDKIR</sequence>
<dbReference type="GO" id="GO:0016301">
    <property type="term" value="F:kinase activity"/>
    <property type="evidence" value="ECO:0007669"/>
    <property type="project" value="UniProtKB-UniRule"/>
</dbReference>
<feature type="active site" evidence="2">
    <location>
        <position position="163"/>
    </location>
</feature>
<proteinExistence type="inferred from homology"/>
<dbReference type="EC" id="2.7.1.-" evidence="1"/>
<dbReference type="RefSeq" id="WP_125016068.1">
    <property type="nucleotide sequence ID" value="NZ_QWEZ01000002.1"/>
</dbReference>
<keyword evidence="4" id="KW-1185">Reference proteome</keyword>
<comment type="similarity">
    <text evidence="1">Belongs to the protein kinase superfamily. KdkA/rfaP family.</text>
</comment>
<protein>
    <recommendedName>
        <fullName evidence="1">Lipopolysaccharide core heptose(I) kinase</fullName>
        <ecNumber evidence="1">2.7.1.-</ecNumber>
    </recommendedName>
</protein>
<evidence type="ECO:0000313" key="4">
    <source>
        <dbReference type="Proteomes" id="UP000280792"/>
    </source>
</evidence>
<dbReference type="EMBL" id="QWEZ01000002">
    <property type="protein sequence ID" value="RRJ82358.1"/>
    <property type="molecule type" value="Genomic_DNA"/>
</dbReference>
<dbReference type="PIRSF" id="PIRSF037318">
    <property type="entry name" value="RfaP"/>
    <property type="match status" value="1"/>
</dbReference>
<evidence type="ECO:0000256" key="2">
    <source>
        <dbReference type="PIRSR" id="PIRSR037318-50"/>
    </source>
</evidence>
<dbReference type="GO" id="GO:0005524">
    <property type="term" value="F:ATP binding"/>
    <property type="evidence" value="ECO:0007669"/>
    <property type="project" value="UniProtKB-UniRule"/>
</dbReference>
<dbReference type="Proteomes" id="UP000280792">
    <property type="component" value="Unassembled WGS sequence"/>
</dbReference>
<name>A0A3P3VKF8_9GAMM</name>
<keyword evidence="1" id="KW-0547">Nucleotide-binding</keyword>
<keyword evidence="1" id="KW-0067">ATP-binding</keyword>
<reference evidence="3 4" key="1">
    <citation type="submission" date="2018-08" db="EMBL/GenBank/DDBJ databases">
        <authorList>
            <person name="Khan S.A."/>
        </authorList>
    </citation>
    <scope>NUCLEOTIDE SEQUENCE [LARGE SCALE GENOMIC DNA]</scope>
    <source>
        <strain evidence="3 4">GTF-13</strain>
    </source>
</reference>
<comment type="pathway">
    <text evidence="1">Bacterial outer membrane biogenesis; LPS core biosynthesis.</text>
</comment>
<dbReference type="InterPro" id="IPR017172">
    <property type="entry name" value="Lsacc_core_hep_kinase_RfaP"/>
</dbReference>
<keyword evidence="1 3" id="KW-0418">Kinase</keyword>
<dbReference type="AlphaFoldDB" id="A0A3P3VKF8"/>
<evidence type="ECO:0000256" key="1">
    <source>
        <dbReference type="PIRNR" id="PIRNR037318"/>
    </source>
</evidence>
<organism evidence="3 4">
    <name type="scientific">Aestuariirhabdus litorea</name>
    <dbReference type="NCBI Taxonomy" id="2528527"/>
    <lineage>
        <taxon>Bacteria</taxon>
        <taxon>Pseudomonadati</taxon>
        <taxon>Pseudomonadota</taxon>
        <taxon>Gammaproteobacteria</taxon>
        <taxon>Oceanospirillales</taxon>
        <taxon>Aestuariirhabdaceae</taxon>
        <taxon>Aestuariirhabdus</taxon>
    </lineage>
</organism>
<reference evidence="3 4" key="2">
    <citation type="submission" date="2018-12" db="EMBL/GenBank/DDBJ databases">
        <title>Simiduia agarivorans gen. nov., sp. nov., a marine, agarolytic bacterium isolated from shallow coastal water from Keelung, Taiwan.</title>
        <authorList>
            <person name="Shieh W.Y."/>
        </authorList>
    </citation>
    <scope>NUCLEOTIDE SEQUENCE [LARGE SCALE GENOMIC DNA]</scope>
    <source>
        <strain evidence="3 4">GTF-13</strain>
    </source>
</reference>
<comment type="function">
    <text evidence="1">Kinase involved in the biosynthesis of the core oligosaccharide region of lipopolysaccharide (LPS). Catalyzes the phosphorylation of heptose I (HepI), the first heptose added to the Kdo2-lipid A module.</text>
</comment>
<dbReference type="NCBIfam" id="NF011703">
    <property type="entry name" value="PRK15123.1"/>
    <property type="match status" value="1"/>
</dbReference>
<dbReference type="Pfam" id="PF06293">
    <property type="entry name" value="Kdo"/>
    <property type="match status" value="1"/>
</dbReference>
<accession>A0A3P3VKF8</accession>
<keyword evidence="1" id="KW-0448">Lipopolysaccharide biosynthesis</keyword>
<dbReference type="UniPathway" id="UPA00958"/>